<name>A0ACC2NXE1_9HYME</name>
<dbReference type="Proteomes" id="UP001239111">
    <property type="component" value="Chromosome 2"/>
</dbReference>
<accession>A0ACC2NXE1</accession>
<evidence type="ECO:0000313" key="2">
    <source>
        <dbReference type="Proteomes" id="UP001239111"/>
    </source>
</evidence>
<organism evidence="1 2">
    <name type="scientific">Eretmocerus hayati</name>
    <dbReference type="NCBI Taxonomy" id="131215"/>
    <lineage>
        <taxon>Eukaryota</taxon>
        <taxon>Metazoa</taxon>
        <taxon>Ecdysozoa</taxon>
        <taxon>Arthropoda</taxon>
        <taxon>Hexapoda</taxon>
        <taxon>Insecta</taxon>
        <taxon>Pterygota</taxon>
        <taxon>Neoptera</taxon>
        <taxon>Endopterygota</taxon>
        <taxon>Hymenoptera</taxon>
        <taxon>Apocrita</taxon>
        <taxon>Proctotrupomorpha</taxon>
        <taxon>Chalcidoidea</taxon>
        <taxon>Aphelinidae</taxon>
        <taxon>Aphelininae</taxon>
        <taxon>Eretmocerus</taxon>
    </lineage>
</organism>
<comment type="caution">
    <text evidence="1">The sequence shown here is derived from an EMBL/GenBank/DDBJ whole genome shotgun (WGS) entry which is preliminary data.</text>
</comment>
<proteinExistence type="predicted"/>
<evidence type="ECO:0000313" key="1">
    <source>
        <dbReference type="EMBL" id="KAJ8675787.1"/>
    </source>
</evidence>
<reference evidence="1" key="1">
    <citation type="submission" date="2023-04" db="EMBL/GenBank/DDBJ databases">
        <title>A chromosome-level genome assembly of the parasitoid wasp Eretmocerus hayati.</title>
        <authorList>
            <person name="Zhong Y."/>
            <person name="Liu S."/>
            <person name="Liu Y."/>
        </authorList>
    </citation>
    <scope>NUCLEOTIDE SEQUENCE</scope>
    <source>
        <strain evidence="1">ZJU_SS_LIU_2023</strain>
    </source>
</reference>
<sequence length="408" mass="47710">MTNNGKEETIVVEDLGVLLKQTLDEQSIVKDYQTKTFLTLGDNFAGSIFKIIVTILKTEDYSSENLYLIGKKIDPSITFFDWDILFKKEVFMYTDIIPLYESIENMILSNSTSTIAQCIPKMYGSRISLDPKAEKVDADAIILLEDLKVQGCYLLDKKIGLDMKHAIVAIRTLARFHALGIVAKNKHPEEFENIKLQSLKSGYFGYLAVEPVMLEPIKNSPRFSKYSDRIQELVEKITVSNDRFDLMRQEPWITIIHHDYWTNNLMFHANETGEIDGFKFIDFQGYNYANIFVDLPYFLCCSLDEDTMLNHIDELLDIYYESFIDNLRRNFIDTNQFSRDEFDDRLRKDAQIEFLRCNMALSFFTIEITGDMNAEDVRDKIVNCKSDLYFRKLDNLFKVYLKKGWFYD</sequence>
<keyword evidence="2" id="KW-1185">Reference proteome</keyword>
<gene>
    <name evidence="1" type="ORF">QAD02_011573</name>
</gene>
<protein>
    <submittedName>
        <fullName evidence="1">Uncharacterized protein</fullName>
    </submittedName>
</protein>
<dbReference type="EMBL" id="CM056742">
    <property type="protein sequence ID" value="KAJ8675787.1"/>
    <property type="molecule type" value="Genomic_DNA"/>
</dbReference>